<reference evidence="1 2" key="1">
    <citation type="submission" date="2021-01" db="EMBL/GenBank/DDBJ databases">
        <title>Genome public.</title>
        <authorList>
            <person name="Liu C."/>
            <person name="Sun Q."/>
        </authorList>
    </citation>
    <scope>NUCLEOTIDE SEQUENCE [LARGE SCALE GENOMIC DNA]</scope>
    <source>
        <strain evidence="1 2">YIM B02564</strain>
    </source>
</reference>
<dbReference type="SUPFAM" id="SSF50814">
    <property type="entry name" value="Lipocalins"/>
    <property type="match status" value="1"/>
</dbReference>
<dbReference type="Pfam" id="PF09148">
    <property type="entry name" value="DUF1934"/>
    <property type="match status" value="1"/>
</dbReference>
<evidence type="ECO:0000313" key="2">
    <source>
        <dbReference type="Proteomes" id="UP000623967"/>
    </source>
</evidence>
<keyword evidence="2" id="KW-1185">Reference proteome</keyword>
<protein>
    <submittedName>
        <fullName evidence="1">DUF1934 domain-containing protein</fullName>
    </submittedName>
</protein>
<gene>
    <name evidence="1" type="ORF">JK635_13255</name>
</gene>
<dbReference type="InterPro" id="IPR012674">
    <property type="entry name" value="Calycin"/>
</dbReference>
<dbReference type="InterPro" id="IPR015231">
    <property type="entry name" value="DUF1934"/>
</dbReference>
<dbReference type="Proteomes" id="UP000623967">
    <property type="component" value="Unassembled WGS sequence"/>
</dbReference>
<dbReference type="EMBL" id="JAESWB010000181">
    <property type="protein sequence ID" value="MBL4953176.1"/>
    <property type="molecule type" value="Genomic_DNA"/>
</dbReference>
<organism evidence="1 2">
    <name type="scientific">Neobacillus paridis</name>
    <dbReference type="NCBI Taxonomy" id="2803862"/>
    <lineage>
        <taxon>Bacteria</taxon>
        <taxon>Bacillati</taxon>
        <taxon>Bacillota</taxon>
        <taxon>Bacilli</taxon>
        <taxon>Bacillales</taxon>
        <taxon>Bacillaceae</taxon>
        <taxon>Neobacillus</taxon>
    </lineage>
</organism>
<sequence length="138" mass="15696">MPVKISVKTTINDAAPVELIVFGRYFQKERAAYLQYEEVLEEVGTIRTIVKVSQEEMLILRSGAIKMRLPFRLQQKLPGSYELSLGAFETATLAKKMEFTSQENGSGQIDIIYDFEMQGAPAGTFQLEIHFQPEHSYE</sequence>
<proteinExistence type="predicted"/>
<comment type="caution">
    <text evidence="1">The sequence shown here is derived from an EMBL/GenBank/DDBJ whole genome shotgun (WGS) entry which is preliminary data.</text>
</comment>
<accession>A0ABS1TP96</accession>
<dbReference type="Gene3D" id="2.40.128.20">
    <property type="match status" value="1"/>
</dbReference>
<name>A0ABS1TP96_9BACI</name>
<evidence type="ECO:0000313" key="1">
    <source>
        <dbReference type="EMBL" id="MBL4953176.1"/>
    </source>
</evidence>